<sequence>MAGLQARAGPFLPGIPSTCDCCGPRNGAPLCREAETPGLPVMLGGHTGAKLDLPCSKALHKAECMHTCAHTHTCAQRRPILPSGAELSLVPGGPHLHGATLRAPSAPLPLGATLPPGARHGDPILGTQCLKGPSSAAWAVAWWPRCWTLLVDTLSCPRLCPISASARNPHSSLSAWLPPPTLGLRGDVASCQGPSWPSEGGPCTPATLPCHPGAPASRDLLHPTPQWPQMVRNSGAHFWASRPGLLWEPGRGGRLHHPGSRMSNCRVKTAGWWHRPTLPPHLAHLSRLPGCSLLPLLLTEHLIYGPRHVLSPDRPGFTQTLRAVAGQAVRDGGAQLRRLAPSPGRPWAPPCDPRWEAAGPRCQCSGSSLGWAPVPTPFTQAGPAWPRGCVSEGRGSIPGALCPSGSGALALG</sequence>
<dbReference type="Proteomes" id="UP000694906">
    <property type="component" value="Unplaced"/>
</dbReference>
<keyword evidence="1" id="KW-1185">Reference proteome</keyword>
<reference evidence="2" key="1">
    <citation type="submission" date="2025-08" db="UniProtKB">
        <authorList>
            <consortium name="RefSeq"/>
        </authorList>
    </citation>
    <scope>IDENTIFICATION</scope>
</reference>
<proteinExistence type="predicted"/>
<evidence type="ECO:0000313" key="1">
    <source>
        <dbReference type="Proteomes" id="UP000694906"/>
    </source>
</evidence>
<accession>A0AAX6SDN8</accession>
<dbReference type="GeneID" id="110347407"/>
<gene>
    <name evidence="2" type="primary">LOC110347407</name>
</gene>
<dbReference type="AlphaFoldDB" id="A0AAX6SDN8"/>
<evidence type="ECO:0000313" key="2">
    <source>
        <dbReference type="RefSeq" id="XP_021107521.1"/>
    </source>
</evidence>
<dbReference type="RefSeq" id="XP_021107521.1">
    <property type="nucleotide sequence ID" value="XM_021251862.1"/>
</dbReference>
<organism evidence="1 2">
    <name type="scientific">Heterocephalus glaber</name>
    <name type="common">Naked mole rat</name>
    <dbReference type="NCBI Taxonomy" id="10181"/>
    <lineage>
        <taxon>Eukaryota</taxon>
        <taxon>Metazoa</taxon>
        <taxon>Chordata</taxon>
        <taxon>Craniata</taxon>
        <taxon>Vertebrata</taxon>
        <taxon>Euteleostomi</taxon>
        <taxon>Mammalia</taxon>
        <taxon>Eutheria</taxon>
        <taxon>Euarchontoglires</taxon>
        <taxon>Glires</taxon>
        <taxon>Rodentia</taxon>
        <taxon>Hystricomorpha</taxon>
        <taxon>Bathyergidae</taxon>
        <taxon>Heterocephalus</taxon>
    </lineage>
</organism>
<name>A0AAX6SDN8_HETGA</name>
<protein>
    <submittedName>
        <fullName evidence="2">Uncharacterized protein LOC110347407</fullName>
    </submittedName>
</protein>